<evidence type="ECO:0000313" key="2">
    <source>
        <dbReference type="EMBL" id="KAL3693807.1"/>
    </source>
</evidence>
<dbReference type="EMBL" id="JBJQOH010000003">
    <property type="protein sequence ID" value="KAL3693807.1"/>
    <property type="molecule type" value="Genomic_DNA"/>
</dbReference>
<evidence type="ECO:0000259" key="1">
    <source>
        <dbReference type="Pfam" id="PF13837"/>
    </source>
</evidence>
<dbReference type="Pfam" id="PF13837">
    <property type="entry name" value="Myb_DNA-bind_4"/>
    <property type="match status" value="1"/>
</dbReference>
<feature type="domain" description="Myb/SANT-like DNA-binding" evidence="1">
    <location>
        <begin position="12"/>
        <end position="68"/>
    </location>
</feature>
<protein>
    <recommendedName>
        <fullName evidence="1">Myb/SANT-like DNA-binding domain-containing protein</fullName>
    </recommendedName>
</protein>
<reference evidence="2 3" key="1">
    <citation type="submission" date="2024-09" db="EMBL/GenBank/DDBJ databases">
        <title>Chromosome-scale assembly of Riccia sorocarpa.</title>
        <authorList>
            <person name="Paukszto L."/>
        </authorList>
    </citation>
    <scope>NUCLEOTIDE SEQUENCE [LARGE SCALE GENOMIC DNA]</scope>
    <source>
        <strain evidence="2">LP-2024</strain>
        <tissue evidence="2">Aerial parts of the thallus</tissue>
    </source>
</reference>
<evidence type="ECO:0000313" key="3">
    <source>
        <dbReference type="Proteomes" id="UP001633002"/>
    </source>
</evidence>
<keyword evidence="3" id="KW-1185">Reference proteome</keyword>
<comment type="caution">
    <text evidence="2">The sequence shown here is derived from an EMBL/GenBank/DDBJ whole genome shotgun (WGS) entry which is preliminary data.</text>
</comment>
<dbReference type="Proteomes" id="UP001633002">
    <property type="component" value="Unassembled WGS sequence"/>
</dbReference>
<name>A0ABD3HU01_9MARC</name>
<gene>
    <name evidence="2" type="ORF">R1sor_007458</name>
</gene>
<proteinExistence type="predicted"/>
<accession>A0ABD3HU01</accession>
<dbReference type="Gene3D" id="1.10.10.60">
    <property type="entry name" value="Homeodomain-like"/>
    <property type="match status" value="1"/>
</dbReference>
<dbReference type="InterPro" id="IPR044822">
    <property type="entry name" value="Myb_DNA-bind_4"/>
</dbReference>
<dbReference type="AlphaFoldDB" id="A0ABD3HU01"/>
<organism evidence="2 3">
    <name type="scientific">Riccia sorocarpa</name>
    <dbReference type="NCBI Taxonomy" id="122646"/>
    <lineage>
        <taxon>Eukaryota</taxon>
        <taxon>Viridiplantae</taxon>
        <taxon>Streptophyta</taxon>
        <taxon>Embryophyta</taxon>
        <taxon>Marchantiophyta</taxon>
        <taxon>Marchantiopsida</taxon>
        <taxon>Marchantiidae</taxon>
        <taxon>Marchantiales</taxon>
        <taxon>Ricciaceae</taxon>
        <taxon>Riccia</taxon>
    </lineage>
</organism>
<sequence>MALLSGGNADRIWNDDEVEVLIHAVRVVWTAQMQDPTTLRIWDLIASRLADAGIQCSSLQAKSKWDSVFSNQMVTAERTGAEVYYIMSAEEWMRSGLPAKYQKLWTARTADRSADR</sequence>